<dbReference type="STRING" id="4155.A0A022RJL2"/>
<evidence type="ECO:0000313" key="11">
    <source>
        <dbReference type="Proteomes" id="UP000030748"/>
    </source>
</evidence>
<evidence type="ECO:0000256" key="7">
    <source>
        <dbReference type="ARBA" id="ARBA00047899"/>
    </source>
</evidence>
<keyword evidence="4" id="KW-0547">Nucleotide-binding</keyword>
<dbReference type="GO" id="GO:0006955">
    <property type="term" value="P:immune response"/>
    <property type="evidence" value="ECO:0000318"/>
    <property type="project" value="GO_Central"/>
</dbReference>
<evidence type="ECO:0000256" key="3">
    <source>
        <dbReference type="ARBA" id="ARBA00022679"/>
    </source>
</evidence>
<dbReference type="GO" id="GO:0004674">
    <property type="term" value="F:protein serine/threonine kinase activity"/>
    <property type="evidence" value="ECO:0000318"/>
    <property type="project" value="GO_Central"/>
</dbReference>
<feature type="domain" description="Protein kinase" evidence="9">
    <location>
        <begin position="27"/>
        <end position="240"/>
    </location>
</feature>
<evidence type="ECO:0000259" key="9">
    <source>
        <dbReference type="PROSITE" id="PS50011"/>
    </source>
</evidence>
<proteinExistence type="predicted"/>
<dbReference type="AlphaFoldDB" id="A0A022RJL2"/>
<evidence type="ECO:0000256" key="6">
    <source>
        <dbReference type="ARBA" id="ARBA00022840"/>
    </source>
</evidence>
<dbReference type="Proteomes" id="UP000030748">
    <property type="component" value="Unassembled WGS sequence"/>
</dbReference>
<dbReference type="GO" id="GO:0005886">
    <property type="term" value="C:plasma membrane"/>
    <property type="evidence" value="ECO:0000318"/>
    <property type="project" value="GO_Central"/>
</dbReference>
<evidence type="ECO:0000313" key="10">
    <source>
        <dbReference type="EMBL" id="EYU40184.1"/>
    </source>
</evidence>
<gene>
    <name evidence="10" type="ORF">MIMGU_mgv1a019189mg</name>
</gene>
<evidence type="ECO:0000256" key="2">
    <source>
        <dbReference type="ARBA" id="ARBA00022527"/>
    </source>
</evidence>
<evidence type="ECO:0000256" key="1">
    <source>
        <dbReference type="ARBA" id="ARBA00012513"/>
    </source>
</evidence>
<dbReference type="InterPro" id="IPR008271">
    <property type="entry name" value="Ser/Thr_kinase_AS"/>
</dbReference>
<dbReference type="PANTHER" id="PTHR27002">
    <property type="entry name" value="RECEPTOR-LIKE SERINE/THREONINE-PROTEIN KINASE SD1-8"/>
    <property type="match status" value="1"/>
</dbReference>
<protein>
    <recommendedName>
        <fullName evidence="1">non-specific serine/threonine protein kinase</fullName>
        <ecNumber evidence="1">2.7.11.1</ecNumber>
    </recommendedName>
</protein>
<dbReference type="GO" id="GO:0005524">
    <property type="term" value="F:ATP binding"/>
    <property type="evidence" value="ECO:0007669"/>
    <property type="project" value="UniProtKB-KW"/>
</dbReference>
<dbReference type="PROSITE" id="PS00108">
    <property type="entry name" value="PROTEIN_KINASE_ST"/>
    <property type="match status" value="1"/>
</dbReference>
<accession>A0A022RJL2</accession>
<dbReference type="PANTHER" id="PTHR27002:SF1097">
    <property type="entry name" value="RECEPTOR-LIKE SERINE_THREONINE-PROTEIN KINASE"/>
    <property type="match status" value="1"/>
</dbReference>
<dbReference type="Pfam" id="PF00069">
    <property type="entry name" value="Pkinase"/>
    <property type="match status" value="1"/>
</dbReference>
<comment type="catalytic activity">
    <reaction evidence="8">
        <text>L-seryl-[protein] + ATP = O-phospho-L-seryl-[protein] + ADP + H(+)</text>
        <dbReference type="Rhea" id="RHEA:17989"/>
        <dbReference type="Rhea" id="RHEA-COMP:9863"/>
        <dbReference type="Rhea" id="RHEA-COMP:11604"/>
        <dbReference type="ChEBI" id="CHEBI:15378"/>
        <dbReference type="ChEBI" id="CHEBI:29999"/>
        <dbReference type="ChEBI" id="CHEBI:30616"/>
        <dbReference type="ChEBI" id="CHEBI:83421"/>
        <dbReference type="ChEBI" id="CHEBI:456216"/>
        <dbReference type="EC" id="2.7.11.1"/>
    </reaction>
</comment>
<dbReference type="SMART" id="SM00220">
    <property type="entry name" value="S_TKc"/>
    <property type="match status" value="1"/>
</dbReference>
<dbReference type="Gene3D" id="3.30.200.20">
    <property type="entry name" value="Phosphorylase Kinase, domain 1"/>
    <property type="match status" value="1"/>
</dbReference>
<feature type="non-terminal residue" evidence="10">
    <location>
        <position position="1"/>
    </location>
</feature>
<dbReference type="InterPro" id="IPR000719">
    <property type="entry name" value="Prot_kinase_dom"/>
</dbReference>
<dbReference type="PROSITE" id="PS50011">
    <property type="entry name" value="PROTEIN_KINASE_DOM"/>
    <property type="match status" value="1"/>
</dbReference>
<dbReference type="Gene3D" id="1.10.510.10">
    <property type="entry name" value="Transferase(Phosphotransferase) domain 1"/>
    <property type="match status" value="1"/>
</dbReference>
<reference evidence="10 11" key="1">
    <citation type="journal article" date="2013" name="Proc. Natl. Acad. Sci. U.S.A.">
        <title>Fine-scale variation in meiotic recombination in Mimulus inferred from population shotgun sequencing.</title>
        <authorList>
            <person name="Hellsten U."/>
            <person name="Wright K.M."/>
            <person name="Jenkins J."/>
            <person name="Shu S."/>
            <person name="Yuan Y."/>
            <person name="Wessler S.R."/>
            <person name="Schmutz J."/>
            <person name="Willis J.H."/>
            <person name="Rokhsar D.S."/>
        </authorList>
    </citation>
    <scope>NUCLEOTIDE SEQUENCE [LARGE SCALE GENOMIC DNA]</scope>
    <source>
        <strain evidence="11">cv. DUN x IM62</strain>
    </source>
</reference>
<evidence type="ECO:0000256" key="5">
    <source>
        <dbReference type="ARBA" id="ARBA00022777"/>
    </source>
</evidence>
<dbReference type="EC" id="2.7.11.1" evidence="1"/>
<dbReference type="GO" id="GO:0007165">
    <property type="term" value="P:signal transduction"/>
    <property type="evidence" value="ECO:0000318"/>
    <property type="project" value="GO_Central"/>
</dbReference>
<name>A0A022RJL2_ERYGU</name>
<keyword evidence="3" id="KW-0808">Transferase</keyword>
<comment type="catalytic activity">
    <reaction evidence="7">
        <text>L-threonyl-[protein] + ATP = O-phospho-L-threonyl-[protein] + ADP + H(+)</text>
        <dbReference type="Rhea" id="RHEA:46608"/>
        <dbReference type="Rhea" id="RHEA-COMP:11060"/>
        <dbReference type="Rhea" id="RHEA-COMP:11605"/>
        <dbReference type="ChEBI" id="CHEBI:15378"/>
        <dbReference type="ChEBI" id="CHEBI:30013"/>
        <dbReference type="ChEBI" id="CHEBI:30616"/>
        <dbReference type="ChEBI" id="CHEBI:61977"/>
        <dbReference type="ChEBI" id="CHEBI:456216"/>
        <dbReference type="EC" id="2.7.11.1"/>
    </reaction>
</comment>
<dbReference type="FunFam" id="1.10.510.10:FF:001023">
    <property type="entry name" value="Os07g0541700 protein"/>
    <property type="match status" value="1"/>
</dbReference>
<keyword evidence="6" id="KW-0067">ATP-binding</keyword>
<dbReference type="InterPro" id="IPR011009">
    <property type="entry name" value="Kinase-like_dom_sf"/>
</dbReference>
<dbReference type="EMBL" id="KI630420">
    <property type="protein sequence ID" value="EYU40184.1"/>
    <property type="molecule type" value="Genomic_DNA"/>
</dbReference>
<evidence type="ECO:0000256" key="8">
    <source>
        <dbReference type="ARBA" id="ARBA00048679"/>
    </source>
</evidence>
<keyword evidence="5" id="KW-0418">Kinase</keyword>
<keyword evidence="11" id="KW-1185">Reference proteome</keyword>
<organism evidence="10 11">
    <name type="scientific">Erythranthe guttata</name>
    <name type="common">Yellow monkey flower</name>
    <name type="synonym">Mimulus guttatus</name>
    <dbReference type="NCBI Taxonomy" id="4155"/>
    <lineage>
        <taxon>Eukaryota</taxon>
        <taxon>Viridiplantae</taxon>
        <taxon>Streptophyta</taxon>
        <taxon>Embryophyta</taxon>
        <taxon>Tracheophyta</taxon>
        <taxon>Spermatophyta</taxon>
        <taxon>Magnoliopsida</taxon>
        <taxon>eudicotyledons</taxon>
        <taxon>Gunneridae</taxon>
        <taxon>Pentapetalae</taxon>
        <taxon>asterids</taxon>
        <taxon>lamiids</taxon>
        <taxon>Lamiales</taxon>
        <taxon>Phrymaceae</taxon>
        <taxon>Erythranthe</taxon>
    </lineage>
</organism>
<keyword evidence="2" id="KW-0723">Serine/threonine-protein kinase</keyword>
<sequence>IRNEYGETGVEITDFYWDTIVAGTSNFADSQIIARGKSGTTTIYSMALVQPSEEFAVKKFSHSSGLNSFNEFMNEIVLLPKLKHPNIIKLIGYCIEGKEKLLVYELMPPRISTSLCKDRLKSNPLHQWSVRFKLIIGIAEGVAYLHEYSGLRVVHGDLKLINILLDKSMMNPKISGFGSAEGLTIGVMSPEYSLKMKSDIYNFGVIVLAMMSGKMVTTVSDTASLIDNGGVGEEKKMPYS</sequence>
<dbReference type="SUPFAM" id="SSF56112">
    <property type="entry name" value="Protein kinase-like (PK-like)"/>
    <property type="match status" value="1"/>
</dbReference>
<evidence type="ECO:0000256" key="4">
    <source>
        <dbReference type="ARBA" id="ARBA00022741"/>
    </source>
</evidence>